<feature type="transmembrane region" description="Helical" evidence="7">
    <location>
        <begin position="368"/>
        <end position="385"/>
    </location>
</feature>
<keyword evidence="9" id="KW-1185">Reference proteome</keyword>
<dbReference type="GO" id="GO:0005774">
    <property type="term" value="C:vacuolar membrane"/>
    <property type="evidence" value="ECO:0007669"/>
    <property type="project" value="TreeGrafter"/>
</dbReference>
<feature type="transmembrane region" description="Helical" evidence="7">
    <location>
        <begin position="174"/>
        <end position="195"/>
    </location>
</feature>
<feature type="transmembrane region" description="Helical" evidence="7">
    <location>
        <begin position="95"/>
        <end position="115"/>
    </location>
</feature>
<feature type="transmembrane region" description="Helical" evidence="7">
    <location>
        <begin position="20"/>
        <end position="41"/>
    </location>
</feature>
<feature type="transmembrane region" description="Helical" evidence="7">
    <location>
        <begin position="392"/>
        <end position="413"/>
    </location>
</feature>
<feature type="transmembrane region" description="Helical" evidence="7">
    <location>
        <begin position="151"/>
        <end position="167"/>
    </location>
</feature>
<name>A0A1S3BED5_CUCME</name>
<dbReference type="InterPro" id="IPR013057">
    <property type="entry name" value="AA_transpt_TM"/>
</dbReference>
<evidence type="ECO:0000256" key="2">
    <source>
        <dbReference type="ARBA" id="ARBA00022448"/>
    </source>
</evidence>
<keyword evidence="5 7" id="KW-1133">Transmembrane helix</keyword>
<keyword evidence="3 7" id="KW-0812">Transmembrane</keyword>
<protein>
    <submittedName>
        <fullName evidence="10">Amino acid transporter AVT1I-like</fullName>
    </submittedName>
</protein>
<dbReference type="Pfam" id="PF01490">
    <property type="entry name" value="Aa_trans"/>
    <property type="match status" value="1"/>
</dbReference>
<accession>A0A1S3BED5</accession>
<evidence type="ECO:0000256" key="5">
    <source>
        <dbReference type="ARBA" id="ARBA00022989"/>
    </source>
</evidence>
<evidence type="ECO:0000313" key="9">
    <source>
        <dbReference type="Proteomes" id="UP001652600"/>
    </source>
</evidence>
<reference evidence="10" key="1">
    <citation type="submission" date="2025-08" db="UniProtKB">
        <authorList>
            <consortium name="RefSeq"/>
        </authorList>
    </citation>
    <scope>IDENTIFICATION</scope>
    <source>
        <tissue evidence="10">Stem</tissue>
    </source>
</reference>
<dbReference type="PANTHER" id="PTHR22950:SF698">
    <property type="entry name" value="AMINO ACID TRANSPORTER TRANSMEMBRANE DOMAIN-CONTAINING PROTEIN"/>
    <property type="match status" value="1"/>
</dbReference>
<feature type="transmembrane region" description="Helical" evidence="7">
    <location>
        <begin position="297"/>
        <end position="321"/>
    </location>
</feature>
<organism evidence="9 10">
    <name type="scientific">Cucumis melo</name>
    <name type="common">Muskmelon</name>
    <dbReference type="NCBI Taxonomy" id="3656"/>
    <lineage>
        <taxon>Eukaryota</taxon>
        <taxon>Viridiplantae</taxon>
        <taxon>Streptophyta</taxon>
        <taxon>Embryophyta</taxon>
        <taxon>Tracheophyta</taxon>
        <taxon>Spermatophyta</taxon>
        <taxon>Magnoliopsida</taxon>
        <taxon>eudicotyledons</taxon>
        <taxon>Gunneridae</taxon>
        <taxon>Pentapetalae</taxon>
        <taxon>rosids</taxon>
        <taxon>fabids</taxon>
        <taxon>Cucurbitales</taxon>
        <taxon>Cucurbitaceae</taxon>
        <taxon>Benincaseae</taxon>
        <taxon>Cucumis</taxon>
    </lineage>
</organism>
<evidence type="ECO:0000256" key="6">
    <source>
        <dbReference type="ARBA" id="ARBA00023136"/>
    </source>
</evidence>
<evidence type="ECO:0000256" key="3">
    <source>
        <dbReference type="ARBA" id="ARBA00022692"/>
    </source>
</evidence>
<evidence type="ECO:0000256" key="7">
    <source>
        <dbReference type="SAM" id="Phobius"/>
    </source>
</evidence>
<dbReference type="RefSeq" id="XP_008446354.2">
    <property type="nucleotide sequence ID" value="XM_008448132.3"/>
</dbReference>
<sequence>MESQNQLPSTQFLVKGTSFLRTCINGINALSGVGILSIPFALSQGGWVSLILLLMVSIICCYTASLLTHCMDANPLMVRSYPDIGGLAFGYKGRILVSVFVYLELYLVAVEFLILEGDNLEKLFPSSSPLFGLKIGSLDQVDHERMMNYKKMYMILSAVLILPTTWVKNLGSLAYVSFGGVLASIVLVLCVGWIGATDHGFGFNQRSYNDHHRVLNLHGLPTTISLFVFCYCGHSVFPMLCNSMKNRTQFSKVLIVCFVASTLSYGSMGVLGYYMYGDDIKSQVTLNLPVNKISTKLAIYTTLINPITKYAAITNPIAIAIEDSISPNYFFITQKIAILIRTLLLITTLILALFIPFFAYVMAFTGSFLSVTTSILIPCLCYLKINKSARQFGWELILIVAILVLGVFVGVLGTCSSINQIVKRLS</sequence>
<dbReference type="eggNOG" id="KOG1303">
    <property type="taxonomic scope" value="Eukaryota"/>
</dbReference>
<keyword evidence="2" id="KW-0813">Transport</keyword>
<evidence type="ECO:0000259" key="8">
    <source>
        <dbReference type="Pfam" id="PF01490"/>
    </source>
</evidence>
<evidence type="ECO:0000256" key="4">
    <source>
        <dbReference type="ARBA" id="ARBA00022970"/>
    </source>
</evidence>
<feature type="transmembrane region" description="Helical" evidence="7">
    <location>
        <begin position="253"/>
        <end position="277"/>
    </location>
</feature>
<comment type="subcellular location">
    <subcellularLocation>
        <location evidence="1">Membrane</location>
        <topology evidence="1">Multi-pass membrane protein</topology>
    </subcellularLocation>
</comment>
<evidence type="ECO:0000313" key="10">
    <source>
        <dbReference type="RefSeq" id="XP_008446354.2"/>
    </source>
</evidence>
<dbReference type="InParanoid" id="A0A1S3BED5"/>
<dbReference type="GeneID" id="103489121"/>
<dbReference type="GO" id="GO:0015179">
    <property type="term" value="F:L-amino acid transmembrane transporter activity"/>
    <property type="evidence" value="ECO:0007669"/>
    <property type="project" value="TreeGrafter"/>
</dbReference>
<feature type="domain" description="Amino acid transporter transmembrane" evidence="8">
    <location>
        <begin position="16"/>
        <end position="417"/>
    </location>
</feature>
<dbReference type="PANTHER" id="PTHR22950">
    <property type="entry name" value="AMINO ACID TRANSPORTER"/>
    <property type="match status" value="1"/>
</dbReference>
<dbReference type="Gramene" id="MELO3C012098.2.1">
    <property type="protein sequence ID" value="MELO3C012098.2.1"/>
    <property type="gene ID" value="MELO3C012098.2"/>
</dbReference>
<evidence type="ECO:0000256" key="1">
    <source>
        <dbReference type="ARBA" id="ARBA00004141"/>
    </source>
</evidence>
<keyword evidence="4" id="KW-0029">Amino-acid transport</keyword>
<proteinExistence type="predicted"/>
<feature type="transmembrane region" description="Helical" evidence="7">
    <location>
        <begin position="215"/>
        <end position="241"/>
    </location>
</feature>
<feature type="transmembrane region" description="Helical" evidence="7">
    <location>
        <begin position="342"/>
        <end position="362"/>
    </location>
</feature>
<dbReference type="KEGG" id="cmo:103489121"/>
<dbReference type="Proteomes" id="UP001652600">
    <property type="component" value="Chromosome 10"/>
</dbReference>
<dbReference type="AlphaFoldDB" id="A0A1S3BED5"/>
<feature type="transmembrane region" description="Helical" evidence="7">
    <location>
        <begin position="47"/>
        <end position="67"/>
    </location>
</feature>
<keyword evidence="6 7" id="KW-0472">Membrane</keyword>
<gene>
    <name evidence="10" type="primary">LOC103489121</name>
</gene>